<evidence type="ECO:0000256" key="1">
    <source>
        <dbReference type="ARBA" id="ARBA00022723"/>
    </source>
</evidence>
<evidence type="ECO:0000256" key="3">
    <source>
        <dbReference type="ARBA" id="ARBA00022833"/>
    </source>
</evidence>
<dbReference type="InterPro" id="IPR003126">
    <property type="entry name" value="Znf_UBR"/>
</dbReference>
<evidence type="ECO:0000313" key="8">
    <source>
        <dbReference type="EMBL" id="CAF3390845.1"/>
    </source>
</evidence>
<dbReference type="GO" id="GO:0008270">
    <property type="term" value="F:zinc ion binding"/>
    <property type="evidence" value="ECO:0007669"/>
    <property type="project" value="UniProtKB-KW"/>
</dbReference>
<dbReference type="Proteomes" id="UP000663873">
    <property type="component" value="Unassembled WGS sequence"/>
</dbReference>
<dbReference type="PROSITE" id="PS51157">
    <property type="entry name" value="ZF_UBR"/>
    <property type="match status" value="1"/>
</dbReference>
<dbReference type="PANTHER" id="PTHR13513:SF9">
    <property type="entry name" value="E3 UBIQUITIN-PROTEIN LIGASE UBR7-RELATED"/>
    <property type="match status" value="1"/>
</dbReference>
<dbReference type="Proteomes" id="UP000663869">
    <property type="component" value="Unassembled WGS sequence"/>
</dbReference>
<name>A0A818RWV3_9BILA</name>
<keyword evidence="2" id="KW-0863">Zinc-finger</keyword>
<evidence type="ECO:0000313" key="16">
    <source>
        <dbReference type="Proteomes" id="UP000663833"/>
    </source>
</evidence>
<protein>
    <recommendedName>
        <fullName evidence="5">UBR-type domain-containing protein</fullName>
    </recommendedName>
</protein>
<dbReference type="CDD" id="cd19677">
    <property type="entry name" value="UBR-box_UBR7"/>
    <property type="match status" value="1"/>
</dbReference>
<organism evidence="9 16">
    <name type="scientific">Rotaria socialis</name>
    <dbReference type="NCBI Taxonomy" id="392032"/>
    <lineage>
        <taxon>Eukaryota</taxon>
        <taxon>Metazoa</taxon>
        <taxon>Spiralia</taxon>
        <taxon>Gnathifera</taxon>
        <taxon>Rotifera</taxon>
        <taxon>Eurotatoria</taxon>
        <taxon>Bdelloidea</taxon>
        <taxon>Philodinida</taxon>
        <taxon>Philodinidae</taxon>
        <taxon>Rotaria</taxon>
    </lineage>
</organism>
<dbReference type="GO" id="GO:0061630">
    <property type="term" value="F:ubiquitin protein ligase activity"/>
    <property type="evidence" value="ECO:0007669"/>
    <property type="project" value="InterPro"/>
</dbReference>
<evidence type="ECO:0000313" key="6">
    <source>
        <dbReference type="EMBL" id="CAF3103327.1"/>
    </source>
</evidence>
<dbReference type="Proteomes" id="UP000663872">
    <property type="component" value="Unassembled WGS sequence"/>
</dbReference>
<keyword evidence="3" id="KW-0862">Zinc</keyword>
<evidence type="ECO:0000313" key="13">
    <source>
        <dbReference type="EMBL" id="CAF4434122.1"/>
    </source>
</evidence>
<evidence type="ECO:0000256" key="2">
    <source>
        <dbReference type="ARBA" id="ARBA00022771"/>
    </source>
</evidence>
<dbReference type="Proteomes" id="UP000663865">
    <property type="component" value="Unassembled WGS sequence"/>
</dbReference>
<dbReference type="EMBL" id="CAJOBO010001573">
    <property type="protein sequence ID" value="CAF4391140.1"/>
    <property type="molecule type" value="Genomic_DNA"/>
</dbReference>
<feature type="zinc finger region" description="UBR-type" evidence="4">
    <location>
        <begin position="44"/>
        <end position="115"/>
    </location>
</feature>
<dbReference type="AlphaFoldDB" id="A0A818RWV3"/>
<evidence type="ECO:0000313" key="11">
    <source>
        <dbReference type="EMBL" id="CAF4201639.1"/>
    </source>
</evidence>
<dbReference type="Proteomes" id="UP000663838">
    <property type="component" value="Unassembled WGS sequence"/>
</dbReference>
<gene>
    <name evidence="7" type="ORF">FME351_LOCUS2632</name>
    <name evidence="10" type="ORF">GRG538_LOCUS32069</name>
    <name evidence="12" type="ORF">HFQ381_LOCUS19413</name>
    <name evidence="8" type="ORF">KIK155_LOCUS7191</name>
    <name evidence="9" type="ORF">LUA448_LOCUS33195</name>
    <name evidence="14" type="ORF">QYT958_LOCUS4975</name>
    <name evidence="6" type="ORF">TIS948_LOCUS7064</name>
    <name evidence="15" type="ORF">TOA249_LOCUS18118</name>
    <name evidence="13" type="ORF">TSG867_LOCUS15597</name>
    <name evidence="11" type="ORF">UJA718_LOCUS6588</name>
</gene>
<dbReference type="Proteomes" id="UP000663851">
    <property type="component" value="Unassembled WGS sequence"/>
</dbReference>
<evidence type="ECO:0000313" key="14">
    <source>
        <dbReference type="EMBL" id="CAF4504689.1"/>
    </source>
</evidence>
<comment type="caution">
    <text evidence="9">The sequence shown here is derived from an EMBL/GenBank/DDBJ whole genome shotgun (WGS) entry which is preliminary data.</text>
</comment>
<accession>A0A818RWV3</accession>
<dbReference type="EMBL" id="CAJNYD010005004">
    <property type="protein sequence ID" value="CAF3655131.1"/>
    <property type="molecule type" value="Genomic_DNA"/>
</dbReference>
<dbReference type="InterPro" id="IPR040204">
    <property type="entry name" value="UBR7"/>
</dbReference>
<dbReference type="PANTHER" id="PTHR13513">
    <property type="entry name" value="E3 UBIQUITIN-PROTEIN LIGASE UBR7"/>
    <property type="match status" value="1"/>
</dbReference>
<dbReference type="OrthoDB" id="10262564at2759"/>
<dbReference type="SMART" id="SM00396">
    <property type="entry name" value="ZnF_UBR1"/>
    <property type="match status" value="1"/>
</dbReference>
<dbReference type="EMBL" id="CAJNYU010000151">
    <property type="protein sequence ID" value="CAF3331917.1"/>
    <property type="molecule type" value="Genomic_DNA"/>
</dbReference>
<sequence>MSSIRTTTDEQEPTVTCSELLEQIQDEEEELDRERALYGNCDVDTCTYSQGYVRRQALFACMTCNSNGQVTGICAACAYHCHANHEVNELYTKRCFRCDCGNSKLIHQPCKLYPNKDPENSLNKYNDNFRGLYCSCKRPYPDKEAATNDDEMRQCIICEDWFHGQHLGVPLPMEDNQMDIICQACVSKYSFLANYDDSHSAIQTALIDNSVAVASNNQPCLLSNNTDNNSEVHTIFLRDGWRKRLCRCAQCCKLYDEFNLTPIFDDEDAIEEYQKQALAKSENLDADKIIADSLENLGYVRKLEVLSGIHEFKKSLGDFLREKANSDGLLTAEDVAKFFENLNEKRKEQQKTMFMPPDTCKF</sequence>
<dbReference type="EMBL" id="CAJNYV010000858">
    <property type="protein sequence ID" value="CAF3390845.1"/>
    <property type="molecule type" value="Genomic_DNA"/>
</dbReference>
<evidence type="ECO:0000313" key="7">
    <source>
        <dbReference type="EMBL" id="CAF3331917.1"/>
    </source>
</evidence>
<dbReference type="CDD" id="cd15542">
    <property type="entry name" value="PHD_UBR7"/>
    <property type="match status" value="1"/>
</dbReference>
<dbReference type="Gene3D" id="3.30.40.10">
    <property type="entry name" value="Zinc/RING finger domain, C3HC4 (zinc finger)"/>
    <property type="match status" value="1"/>
</dbReference>
<dbReference type="Pfam" id="PF02207">
    <property type="entry name" value="zf-UBR"/>
    <property type="match status" value="1"/>
</dbReference>
<keyword evidence="1" id="KW-0479">Metal-binding</keyword>
<dbReference type="EMBL" id="CAJOBQ010000918">
    <property type="protein sequence ID" value="CAF4434122.1"/>
    <property type="molecule type" value="Genomic_DNA"/>
</dbReference>
<keyword evidence="17" id="KW-1185">Reference proteome</keyword>
<evidence type="ECO:0000256" key="4">
    <source>
        <dbReference type="PROSITE-ProRule" id="PRU00508"/>
    </source>
</evidence>
<evidence type="ECO:0000313" key="9">
    <source>
        <dbReference type="EMBL" id="CAF3655131.1"/>
    </source>
</evidence>
<proteinExistence type="predicted"/>
<dbReference type="Proteomes" id="UP000663833">
    <property type="component" value="Unassembled WGS sequence"/>
</dbReference>
<dbReference type="SUPFAM" id="SSF57903">
    <property type="entry name" value="FYVE/PHD zinc finger"/>
    <property type="match status" value="1"/>
</dbReference>
<dbReference type="Proteomes" id="UP000663825">
    <property type="component" value="Unassembled WGS sequence"/>
</dbReference>
<evidence type="ECO:0000313" key="17">
    <source>
        <dbReference type="Proteomes" id="UP000663873"/>
    </source>
</evidence>
<dbReference type="InterPro" id="IPR011011">
    <property type="entry name" value="Znf_FYVE_PHD"/>
</dbReference>
<evidence type="ECO:0000313" key="12">
    <source>
        <dbReference type="EMBL" id="CAF4391140.1"/>
    </source>
</evidence>
<dbReference type="EMBL" id="CAJNYT010005634">
    <property type="protein sequence ID" value="CAF3763237.1"/>
    <property type="molecule type" value="Genomic_DNA"/>
</dbReference>
<dbReference type="EMBL" id="CAJNXB010000837">
    <property type="protein sequence ID" value="CAF3103327.1"/>
    <property type="molecule type" value="Genomic_DNA"/>
</dbReference>
<reference evidence="9" key="1">
    <citation type="submission" date="2021-02" db="EMBL/GenBank/DDBJ databases">
        <authorList>
            <person name="Nowell W R."/>
        </authorList>
    </citation>
    <scope>NUCLEOTIDE SEQUENCE</scope>
</reference>
<dbReference type="EMBL" id="CAJOBS010001329">
    <property type="protein sequence ID" value="CAF4718552.1"/>
    <property type="molecule type" value="Genomic_DNA"/>
</dbReference>
<evidence type="ECO:0000259" key="5">
    <source>
        <dbReference type="PROSITE" id="PS51157"/>
    </source>
</evidence>
<dbReference type="Proteomes" id="UP000663862">
    <property type="component" value="Unassembled WGS sequence"/>
</dbReference>
<dbReference type="Proteomes" id="UP000663848">
    <property type="component" value="Unassembled WGS sequence"/>
</dbReference>
<dbReference type="EMBL" id="CAJOBR010000397">
    <property type="protein sequence ID" value="CAF4504689.1"/>
    <property type="molecule type" value="Genomic_DNA"/>
</dbReference>
<dbReference type="EMBL" id="CAJOBP010000622">
    <property type="protein sequence ID" value="CAF4201639.1"/>
    <property type="molecule type" value="Genomic_DNA"/>
</dbReference>
<evidence type="ECO:0000313" key="10">
    <source>
        <dbReference type="EMBL" id="CAF3763237.1"/>
    </source>
</evidence>
<dbReference type="GO" id="GO:0005737">
    <property type="term" value="C:cytoplasm"/>
    <property type="evidence" value="ECO:0007669"/>
    <property type="project" value="TreeGrafter"/>
</dbReference>
<feature type="domain" description="UBR-type" evidence="5">
    <location>
        <begin position="44"/>
        <end position="115"/>
    </location>
</feature>
<dbReference type="InterPro" id="IPR047506">
    <property type="entry name" value="UBR7-like_UBR-box"/>
</dbReference>
<dbReference type="InterPro" id="IPR013083">
    <property type="entry name" value="Znf_RING/FYVE/PHD"/>
</dbReference>
<evidence type="ECO:0000313" key="15">
    <source>
        <dbReference type="EMBL" id="CAF4718552.1"/>
    </source>
</evidence>